<evidence type="ECO:0000256" key="1">
    <source>
        <dbReference type="ARBA" id="ARBA00001946"/>
    </source>
</evidence>
<name>A0A381WEF5_9ZZZZ</name>
<dbReference type="GO" id="GO:0019288">
    <property type="term" value="P:isopentenyl diphosphate biosynthetic process, methylerythritol 4-phosphate pathway"/>
    <property type="evidence" value="ECO:0007669"/>
    <property type="project" value="TreeGrafter"/>
</dbReference>
<protein>
    <submittedName>
        <fullName evidence="8">Uncharacterized protein</fullName>
    </submittedName>
</protein>
<evidence type="ECO:0000256" key="7">
    <source>
        <dbReference type="ARBA" id="ARBA00023052"/>
    </source>
</evidence>
<organism evidence="8">
    <name type="scientific">marine metagenome</name>
    <dbReference type="NCBI Taxonomy" id="408172"/>
    <lineage>
        <taxon>unclassified sequences</taxon>
        <taxon>metagenomes</taxon>
        <taxon>ecological metagenomes</taxon>
    </lineage>
</organism>
<keyword evidence="7" id="KW-0786">Thiamine pyrophosphate</keyword>
<sequence>VSLLDDIKYPEDLRGLKPDMLKRLVQEVRERHIDVISEKGGHFGASLGVAELTVALHYVFKTPHDQLVWDTGHQAYIHKILTGRNEDMPTIRKKGGLAPFLRREESEYDAFGAGHAATSISAAWGMAVGRDLTEQDFEVVAIIGDGAMGCGLAYEALNNAGHTDRDFIVVLNDNDMSIAPAVGAMNKYLTGVITNPAYNKIRSIVKEVLHRTPTALGDVMEEVAGKLEESAKHLITPGLIFEELGFQYVGPLDGHNVDQLVSTFSRVRKMNGPILVHVLTRKGK</sequence>
<dbReference type="EMBL" id="UINC01011423">
    <property type="protein sequence ID" value="SVA50428.1"/>
    <property type="molecule type" value="Genomic_DNA"/>
</dbReference>
<dbReference type="InterPro" id="IPR049557">
    <property type="entry name" value="Transketolase_CS"/>
</dbReference>
<feature type="non-terminal residue" evidence="8">
    <location>
        <position position="1"/>
    </location>
</feature>
<dbReference type="GO" id="GO:0016114">
    <property type="term" value="P:terpenoid biosynthetic process"/>
    <property type="evidence" value="ECO:0007669"/>
    <property type="project" value="InterPro"/>
</dbReference>
<dbReference type="Gene3D" id="3.40.50.970">
    <property type="match status" value="1"/>
</dbReference>
<dbReference type="GO" id="GO:0046872">
    <property type="term" value="F:metal ion binding"/>
    <property type="evidence" value="ECO:0007669"/>
    <property type="project" value="UniProtKB-KW"/>
</dbReference>
<evidence type="ECO:0000256" key="4">
    <source>
        <dbReference type="ARBA" id="ARBA00022679"/>
    </source>
</evidence>
<dbReference type="SUPFAM" id="SSF52518">
    <property type="entry name" value="Thiamin diphosphate-binding fold (THDP-binding)"/>
    <property type="match status" value="1"/>
</dbReference>
<dbReference type="InterPro" id="IPR005477">
    <property type="entry name" value="Dxylulose-5-P_synthase"/>
</dbReference>
<dbReference type="PANTHER" id="PTHR43322:SF5">
    <property type="entry name" value="1-DEOXY-D-XYLULOSE-5-PHOSPHATE SYNTHASE, CHLOROPLASTIC"/>
    <property type="match status" value="1"/>
</dbReference>
<evidence type="ECO:0000256" key="6">
    <source>
        <dbReference type="ARBA" id="ARBA00022842"/>
    </source>
</evidence>
<evidence type="ECO:0000256" key="5">
    <source>
        <dbReference type="ARBA" id="ARBA00022723"/>
    </source>
</evidence>
<comment type="subunit">
    <text evidence="3">Homodimer.</text>
</comment>
<dbReference type="PANTHER" id="PTHR43322">
    <property type="entry name" value="1-D-DEOXYXYLULOSE 5-PHOSPHATE SYNTHASE-RELATED"/>
    <property type="match status" value="1"/>
</dbReference>
<dbReference type="AlphaFoldDB" id="A0A381WEF5"/>
<dbReference type="GO" id="GO:0005829">
    <property type="term" value="C:cytosol"/>
    <property type="evidence" value="ECO:0007669"/>
    <property type="project" value="TreeGrafter"/>
</dbReference>
<comment type="cofactor">
    <cofactor evidence="2">
        <name>thiamine diphosphate</name>
        <dbReference type="ChEBI" id="CHEBI:58937"/>
    </cofactor>
</comment>
<keyword evidence="4" id="KW-0808">Transferase</keyword>
<comment type="cofactor">
    <cofactor evidence="1">
        <name>Mg(2+)</name>
        <dbReference type="ChEBI" id="CHEBI:18420"/>
    </cofactor>
</comment>
<dbReference type="CDD" id="cd02007">
    <property type="entry name" value="TPP_DXS"/>
    <property type="match status" value="1"/>
</dbReference>
<feature type="non-terminal residue" evidence="8">
    <location>
        <position position="284"/>
    </location>
</feature>
<proteinExistence type="predicted"/>
<accession>A0A381WEF5</accession>
<gene>
    <name evidence="8" type="ORF">METZ01_LOCUS103282</name>
</gene>
<dbReference type="GO" id="GO:0008661">
    <property type="term" value="F:1-deoxy-D-xylulose-5-phosphate synthase activity"/>
    <property type="evidence" value="ECO:0007669"/>
    <property type="project" value="InterPro"/>
</dbReference>
<evidence type="ECO:0000256" key="3">
    <source>
        <dbReference type="ARBA" id="ARBA00011738"/>
    </source>
</evidence>
<dbReference type="InterPro" id="IPR029061">
    <property type="entry name" value="THDP-binding"/>
</dbReference>
<dbReference type="PROSITE" id="PS00801">
    <property type="entry name" value="TRANSKETOLASE_1"/>
    <property type="match status" value="1"/>
</dbReference>
<evidence type="ECO:0000256" key="2">
    <source>
        <dbReference type="ARBA" id="ARBA00001964"/>
    </source>
</evidence>
<evidence type="ECO:0000313" key="8">
    <source>
        <dbReference type="EMBL" id="SVA50428.1"/>
    </source>
</evidence>
<reference evidence="8" key="1">
    <citation type="submission" date="2018-05" db="EMBL/GenBank/DDBJ databases">
        <authorList>
            <person name="Lanie J.A."/>
            <person name="Ng W.-L."/>
            <person name="Kazmierczak K.M."/>
            <person name="Andrzejewski T.M."/>
            <person name="Davidsen T.M."/>
            <person name="Wayne K.J."/>
            <person name="Tettelin H."/>
            <person name="Glass J.I."/>
            <person name="Rusch D."/>
            <person name="Podicherti R."/>
            <person name="Tsui H.-C.T."/>
            <person name="Winkler M.E."/>
        </authorList>
    </citation>
    <scope>NUCLEOTIDE SEQUENCE</scope>
</reference>
<keyword evidence="6" id="KW-0460">Magnesium</keyword>
<keyword evidence="5" id="KW-0479">Metal-binding</keyword>
<dbReference type="Pfam" id="PF13292">
    <property type="entry name" value="DXP_synthase_N"/>
    <property type="match status" value="1"/>
</dbReference>